<dbReference type="Gene3D" id="3.40.50.300">
    <property type="entry name" value="P-loop containing nucleotide triphosphate hydrolases"/>
    <property type="match status" value="1"/>
</dbReference>
<feature type="region of interest" description="Disordered" evidence="9">
    <location>
        <begin position="141"/>
        <end position="177"/>
    </location>
</feature>
<dbReference type="GO" id="GO:0006310">
    <property type="term" value="P:DNA recombination"/>
    <property type="evidence" value="ECO:0007669"/>
    <property type="project" value="UniProtKB-ARBA"/>
</dbReference>
<dbReference type="InterPro" id="IPR001208">
    <property type="entry name" value="MCM_dom"/>
</dbReference>
<accession>A0ABD3MEW1</accession>
<dbReference type="Pfam" id="PF17855">
    <property type="entry name" value="MCM_lid"/>
    <property type="match status" value="1"/>
</dbReference>
<keyword evidence="5 8" id="KW-0238">DNA-binding</keyword>
<feature type="region of interest" description="Disordered" evidence="9">
    <location>
        <begin position="57"/>
        <end position="106"/>
    </location>
</feature>
<evidence type="ECO:0000259" key="10">
    <source>
        <dbReference type="PROSITE" id="PS50051"/>
    </source>
</evidence>
<evidence type="ECO:0000256" key="7">
    <source>
        <dbReference type="ARBA" id="ARBA00042306"/>
    </source>
</evidence>
<dbReference type="GO" id="GO:0005634">
    <property type="term" value="C:nucleus"/>
    <property type="evidence" value="ECO:0007669"/>
    <property type="project" value="UniProtKB-SubCell"/>
</dbReference>
<dbReference type="SUPFAM" id="SSF52540">
    <property type="entry name" value="P-loop containing nucleoside triphosphate hydrolases"/>
    <property type="match status" value="1"/>
</dbReference>
<feature type="compositionally biased region" description="Basic residues" evidence="9">
    <location>
        <begin position="81"/>
        <end position="90"/>
    </location>
</feature>
<name>A0ABD3MEW1_9STRA</name>
<dbReference type="AlphaFoldDB" id="A0ABD3MEW1"/>
<dbReference type="SUPFAM" id="SSF50249">
    <property type="entry name" value="Nucleic acid-binding proteins"/>
    <property type="match status" value="1"/>
</dbReference>
<evidence type="ECO:0000256" key="9">
    <source>
        <dbReference type="SAM" id="MobiDB-lite"/>
    </source>
</evidence>
<feature type="compositionally biased region" description="Acidic residues" evidence="9">
    <location>
        <begin position="163"/>
        <end position="175"/>
    </location>
</feature>
<dbReference type="InterPro" id="IPR033762">
    <property type="entry name" value="MCM_OB"/>
</dbReference>
<evidence type="ECO:0000313" key="11">
    <source>
        <dbReference type="EMBL" id="KAL3762137.1"/>
    </source>
</evidence>
<dbReference type="PROSITE" id="PS50051">
    <property type="entry name" value="MCM_2"/>
    <property type="match status" value="1"/>
</dbReference>
<comment type="similarity">
    <text evidence="2 8">Belongs to the MCM family.</text>
</comment>
<evidence type="ECO:0000313" key="12">
    <source>
        <dbReference type="Proteomes" id="UP001530293"/>
    </source>
</evidence>
<feature type="compositionally biased region" description="Basic and acidic residues" evidence="9">
    <location>
        <begin position="456"/>
        <end position="475"/>
    </location>
</feature>
<dbReference type="Gene3D" id="2.40.50.140">
    <property type="entry name" value="Nucleic acid-binding proteins"/>
    <property type="match status" value="1"/>
</dbReference>
<dbReference type="GO" id="GO:0003677">
    <property type="term" value="F:DNA binding"/>
    <property type="evidence" value="ECO:0007669"/>
    <property type="project" value="UniProtKB-KW"/>
</dbReference>
<comment type="caution">
    <text evidence="11">The sequence shown here is derived from an EMBL/GenBank/DDBJ whole genome shotgun (WGS) entry which is preliminary data.</text>
</comment>
<feature type="compositionally biased region" description="Gly residues" evidence="9">
    <location>
        <begin position="445"/>
        <end position="455"/>
    </location>
</feature>
<gene>
    <name evidence="11" type="ORF">ACHAWU_001588</name>
</gene>
<feature type="compositionally biased region" description="Basic and acidic residues" evidence="9">
    <location>
        <begin position="972"/>
        <end position="981"/>
    </location>
</feature>
<dbReference type="PANTHER" id="PTHR11630:SF47">
    <property type="entry name" value="DNA HELICASE MCM8"/>
    <property type="match status" value="1"/>
</dbReference>
<keyword evidence="6" id="KW-0539">Nucleus</keyword>
<feature type="compositionally biased region" description="Polar residues" evidence="9">
    <location>
        <begin position="546"/>
        <end position="557"/>
    </location>
</feature>
<reference evidence="11 12" key="1">
    <citation type="submission" date="2024-10" db="EMBL/GenBank/DDBJ databases">
        <title>Updated reference genomes for cyclostephanoid diatoms.</title>
        <authorList>
            <person name="Roberts W.R."/>
            <person name="Alverson A.J."/>
        </authorList>
    </citation>
    <scope>NUCLEOTIDE SEQUENCE [LARGE SCALE GENOMIC DNA]</scope>
    <source>
        <strain evidence="11 12">AJA232-27</strain>
    </source>
</reference>
<dbReference type="CDD" id="cd17706">
    <property type="entry name" value="MCM"/>
    <property type="match status" value="1"/>
</dbReference>
<evidence type="ECO:0000256" key="2">
    <source>
        <dbReference type="ARBA" id="ARBA00008010"/>
    </source>
</evidence>
<comment type="subcellular location">
    <subcellularLocation>
        <location evidence="1">Nucleus</location>
    </subcellularLocation>
</comment>
<dbReference type="Proteomes" id="UP001530293">
    <property type="component" value="Unassembled WGS sequence"/>
</dbReference>
<dbReference type="InterPro" id="IPR003593">
    <property type="entry name" value="AAA+_ATPase"/>
</dbReference>
<feature type="region of interest" description="Disordered" evidence="9">
    <location>
        <begin position="243"/>
        <end position="265"/>
    </location>
</feature>
<keyword evidence="3 8" id="KW-0547">Nucleotide-binding</keyword>
<dbReference type="EMBL" id="JALLBG020000140">
    <property type="protein sequence ID" value="KAL3762137.1"/>
    <property type="molecule type" value="Genomic_DNA"/>
</dbReference>
<feature type="region of interest" description="Disordered" evidence="9">
    <location>
        <begin position="441"/>
        <end position="475"/>
    </location>
</feature>
<dbReference type="InterPro" id="IPR031327">
    <property type="entry name" value="MCM"/>
</dbReference>
<evidence type="ECO:0000256" key="1">
    <source>
        <dbReference type="ARBA" id="ARBA00004123"/>
    </source>
</evidence>
<keyword evidence="12" id="KW-1185">Reference proteome</keyword>
<dbReference type="InterPro" id="IPR012340">
    <property type="entry name" value="NA-bd_OB-fold"/>
</dbReference>
<dbReference type="Pfam" id="PF00493">
    <property type="entry name" value="MCM"/>
    <property type="match status" value="1"/>
</dbReference>
<dbReference type="SMART" id="SM00382">
    <property type="entry name" value="AAA"/>
    <property type="match status" value="1"/>
</dbReference>
<dbReference type="PRINTS" id="PR01657">
    <property type="entry name" value="MCMFAMILY"/>
</dbReference>
<feature type="compositionally biased region" description="Gly residues" evidence="9">
    <location>
        <begin position="64"/>
        <end position="80"/>
    </location>
</feature>
<dbReference type="InterPro" id="IPR056875">
    <property type="entry name" value="MCM8/REC_WHD"/>
</dbReference>
<keyword evidence="4 8" id="KW-0067">ATP-binding</keyword>
<evidence type="ECO:0000256" key="4">
    <source>
        <dbReference type="ARBA" id="ARBA00022840"/>
    </source>
</evidence>
<dbReference type="CDD" id="cd22247">
    <property type="entry name" value="MCM8_WHD"/>
    <property type="match status" value="1"/>
</dbReference>
<evidence type="ECO:0000256" key="6">
    <source>
        <dbReference type="ARBA" id="ARBA00023242"/>
    </source>
</evidence>
<feature type="compositionally biased region" description="Basic and acidic residues" evidence="9">
    <location>
        <begin position="145"/>
        <end position="162"/>
    </location>
</feature>
<dbReference type="Pfam" id="PF17207">
    <property type="entry name" value="MCM_OB"/>
    <property type="match status" value="1"/>
</dbReference>
<feature type="domain" description="MCM C-terminal AAA(+) ATPase" evidence="10">
    <location>
        <begin position="611"/>
        <end position="821"/>
    </location>
</feature>
<dbReference type="PANTHER" id="PTHR11630">
    <property type="entry name" value="DNA REPLICATION LICENSING FACTOR MCM FAMILY MEMBER"/>
    <property type="match status" value="1"/>
</dbReference>
<protein>
    <recommendedName>
        <fullName evidence="7">Minichromosome maintenance 8</fullName>
    </recommendedName>
</protein>
<feature type="region of interest" description="Disordered" evidence="9">
    <location>
        <begin position="972"/>
        <end position="992"/>
    </location>
</feature>
<sequence length="1053" mass="115380">MTMAPLRRRRPRGIVTLTDIQKGDLAALWERHAPDHHSLSMIGGVVSDGDDYSNFGNNNDNEVGGNGMGRGRGGGGQGRGRGGRFGRGRGRGGYGAGGSSSSSAGVAPQTVVAMSLEDEDYIFICRLYSFFRWIIVDDDDDGIDEDRPQRDHRGKENHRPESEDGNDNDNDDDNGNGESKTWEALSFLFQKVRANTTSSTASSTVLPESSRMIVLPRIIGGKNVVTFNHTSFLEELRVFEGSTSSGHDRDDLSQQQHQQYQPDNSSSFGYYLHHKPDRALTSLGCAIGLIILTLWRRHQSLDSASNNNTNFLQPNASQRHPQLATLHTALYHPRFYNLSPSMQVRMAHIRTSTVGHLISLRGTVTKARPKRLRVLDAGFTCSKCGLHQITKFVDGKYTPPSRCVDIKCRSVKFVLNRRVANFCDVQELKIQEVREELWEDEGEDTGGNYGVGSGGMDDRGVVSSHGGDRDAGRAPRHMEVEVTHDLVDACHAGDSIVVCGIVRAVNSAMAAGRVGGKRAAETSTYKLYVVGHSIVNMTAEDGPRGCSNSRSGNQDNMNEWEGSGDNGRNKRPRWSTSSDKNNYTDQQLEQIVNLAHADHRMCSIQTRMAFSFDLLVRSLCPGIIGNDLVKAGIVLCLLGGTPPEVSGLDAQSGIVIRSNSHMLIVGDPGMGKSQMLLAANQVAARSVYVGGNTTSSTGLTVSLTKEPGGDMGIEAGALVLADRGVCCLDELDKMPKTHQDGLLEAMEQQQVSIAKAGIVASLPSRCSVIAAANPKSGHYNMGKSVGENINLAGPLLSRFDLVFILRDQADTDRDRMISGSIMGRLCREGDTRGGDHHHGGYSDGRASDAMNKFGPKDYIPMQFRLPWVTEFQKQPLPLQQVKDYIAYAREYCRPKMTAEAAEVLQKYFMYLRNPHGNENRKDNVPITTRQLEALIRLAQARAKACLRSHVLREDAEDVIELMIESVRQVHTDEGGNIDKSRGGAGGKSKQRRAFLEAMRTSGKSQFSYQDLQAIAHKLNLPIGGFNEFVETLREQGELARKSIDGNSVYTLLL</sequence>
<dbReference type="SMART" id="SM00350">
    <property type="entry name" value="MCM"/>
    <property type="match status" value="1"/>
</dbReference>
<dbReference type="Pfam" id="PF25051">
    <property type="entry name" value="WHD_MCM8"/>
    <property type="match status" value="1"/>
</dbReference>
<evidence type="ECO:0000256" key="8">
    <source>
        <dbReference type="RuleBase" id="RU004070"/>
    </source>
</evidence>
<evidence type="ECO:0000256" key="5">
    <source>
        <dbReference type="ARBA" id="ARBA00023125"/>
    </source>
</evidence>
<dbReference type="InterPro" id="IPR027417">
    <property type="entry name" value="P-loop_NTPase"/>
</dbReference>
<organism evidence="11 12">
    <name type="scientific">Discostella pseudostelligera</name>
    <dbReference type="NCBI Taxonomy" id="259834"/>
    <lineage>
        <taxon>Eukaryota</taxon>
        <taxon>Sar</taxon>
        <taxon>Stramenopiles</taxon>
        <taxon>Ochrophyta</taxon>
        <taxon>Bacillariophyta</taxon>
        <taxon>Coscinodiscophyceae</taxon>
        <taxon>Thalassiosirophycidae</taxon>
        <taxon>Stephanodiscales</taxon>
        <taxon>Stephanodiscaceae</taxon>
        <taxon>Discostella</taxon>
    </lineage>
</organism>
<dbReference type="InterPro" id="IPR041562">
    <property type="entry name" value="MCM_lid"/>
</dbReference>
<feature type="region of interest" description="Disordered" evidence="9">
    <location>
        <begin position="540"/>
        <end position="582"/>
    </location>
</feature>
<evidence type="ECO:0000256" key="3">
    <source>
        <dbReference type="ARBA" id="ARBA00022741"/>
    </source>
</evidence>
<proteinExistence type="inferred from homology"/>
<dbReference type="GO" id="GO:0005524">
    <property type="term" value="F:ATP binding"/>
    <property type="evidence" value="ECO:0007669"/>
    <property type="project" value="UniProtKB-KW"/>
</dbReference>